<keyword evidence="7" id="KW-1185">Reference proteome</keyword>
<feature type="domain" description="Ketoreductase" evidence="5">
    <location>
        <begin position="11"/>
        <end position="185"/>
    </location>
</feature>
<evidence type="ECO:0000313" key="7">
    <source>
        <dbReference type="Proteomes" id="UP000198284"/>
    </source>
</evidence>
<dbReference type="Proteomes" id="UP000198284">
    <property type="component" value="Unassembled WGS sequence"/>
</dbReference>
<sequence length="327" mass="35470">MKPELKPLSEQVMVITGASSGIGLATARAAAERGARLVLVSRDEAALQALVDELGQGQHEAIAVTADVGVEADVRRVAERALAHFGRFDTWVNNAGVSLFGLIEQPTMAENRRLFDTNFWGVVHGALTARAHLRQHGGAIITVGSMLSDMSIPMQGMYCASKHAVKGFINSLRMESEHAGDPISYTLVKPASVNSMLTQHARNYMEKEPDLPPPVYAPRVVADAILQAAEHPLRDVRVGEPAVAGPSFAFLAPGMTDMVLRTFAIDLQQKDESDHRSHNGNLFASAGDGSLQESEERKGMTFQHSPYTEVVTRLPDPFGLLRKGWRA</sequence>
<dbReference type="InterPro" id="IPR002347">
    <property type="entry name" value="SDR_fam"/>
</dbReference>
<comment type="similarity">
    <text evidence="1 3">Belongs to the short-chain dehydrogenases/reductases (SDR) family.</text>
</comment>
<dbReference type="Gene3D" id="3.40.50.720">
    <property type="entry name" value="NAD(P)-binding Rossmann-like Domain"/>
    <property type="match status" value="1"/>
</dbReference>
<gene>
    <name evidence="6" type="ORF">SAMN06265795_12818</name>
</gene>
<organism evidence="6 7">
    <name type="scientific">Noviherbaspirillum humi</name>
    <dbReference type="NCBI Taxonomy" id="1688639"/>
    <lineage>
        <taxon>Bacteria</taxon>
        <taxon>Pseudomonadati</taxon>
        <taxon>Pseudomonadota</taxon>
        <taxon>Betaproteobacteria</taxon>
        <taxon>Burkholderiales</taxon>
        <taxon>Oxalobacteraceae</taxon>
        <taxon>Noviherbaspirillum</taxon>
    </lineage>
</organism>
<evidence type="ECO:0000256" key="1">
    <source>
        <dbReference type="ARBA" id="ARBA00006484"/>
    </source>
</evidence>
<dbReference type="InterPro" id="IPR057326">
    <property type="entry name" value="KR_dom"/>
</dbReference>
<keyword evidence="2" id="KW-0560">Oxidoreductase</keyword>
<dbReference type="PANTHER" id="PTHR43391">
    <property type="entry name" value="RETINOL DEHYDROGENASE-RELATED"/>
    <property type="match status" value="1"/>
</dbReference>
<proteinExistence type="inferred from homology"/>
<dbReference type="PRINTS" id="PR00081">
    <property type="entry name" value="GDHRDH"/>
</dbReference>
<reference evidence="6 7" key="1">
    <citation type="submission" date="2017-06" db="EMBL/GenBank/DDBJ databases">
        <authorList>
            <person name="Kim H.J."/>
            <person name="Triplett B.A."/>
        </authorList>
    </citation>
    <scope>NUCLEOTIDE SEQUENCE [LARGE SCALE GENOMIC DNA]</scope>
    <source>
        <strain evidence="6 7">U15</strain>
    </source>
</reference>
<name>A0A239LZY1_9BURK</name>
<dbReference type="SMART" id="SM00822">
    <property type="entry name" value="PKS_KR"/>
    <property type="match status" value="1"/>
</dbReference>
<evidence type="ECO:0000313" key="6">
    <source>
        <dbReference type="EMBL" id="SNT35448.1"/>
    </source>
</evidence>
<dbReference type="InterPro" id="IPR020904">
    <property type="entry name" value="Sc_DH/Rdtase_CS"/>
</dbReference>
<dbReference type="PANTHER" id="PTHR43391:SF82">
    <property type="entry name" value="OXIDOREDUCTASE SADH-RELATED"/>
    <property type="match status" value="1"/>
</dbReference>
<evidence type="ECO:0000256" key="4">
    <source>
        <dbReference type="SAM" id="MobiDB-lite"/>
    </source>
</evidence>
<dbReference type="AlphaFoldDB" id="A0A239LZY1"/>
<dbReference type="GO" id="GO:0016491">
    <property type="term" value="F:oxidoreductase activity"/>
    <property type="evidence" value="ECO:0007669"/>
    <property type="project" value="UniProtKB-KW"/>
</dbReference>
<dbReference type="InterPro" id="IPR036291">
    <property type="entry name" value="NAD(P)-bd_dom_sf"/>
</dbReference>
<dbReference type="OrthoDB" id="9790266at2"/>
<feature type="region of interest" description="Disordered" evidence="4">
    <location>
        <begin position="271"/>
        <end position="296"/>
    </location>
</feature>
<dbReference type="RefSeq" id="WP_089401736.1">
    <property type="nucleotide sequence ID" value="NZ_FZOT01000028.1"/>
</dbReference>
<dbReference type="PRINTS" id="PR00080">
    <property type="entry name" value="SDRFAMILY"/>
</dbReference>
<evidence type="ECO:0000256" key="3">
    <source>
        <dbReference type="RuleBase" id="RU000363"/>
    </source>
</evidence>
<evidence type="ECO:0000256" key="2">
    <source>
        <dbReference type="ARBA" id="ARBA00023002"/>
    </source>
</evidence>
<accession>A0A239LZY1</accession>
<dbReference type="Pfam" id="PF00106">
    <property type="entry name" value="adh_short"/>
    <property type="match status" value="1"/>
</dbReference>
<evidence type="ECO:0000259" key="5">
    <source>
        <dbReference type="SMART" id="SM00822"/>
    </source>
</evidence>
<dbReference type="SUPFAM" id="SSF51735">
    <property type="entry name" value="NAD(P)-binding Rossmann-fold domains"/>
    <property type="match status" value="1"/>
</dbReference>
<protein>
    <submittedName>
        <fullName evidence="6">Short-chain dehydrogenase</fullName>
    </submittedName>
</protein>
<dbReference type="PROSITE" id="PS00061">
    <property type="entry name" value="ADH_SHORT"/>
    <property type="match status" value="1"/>
</dbReference>
<dbReference type="EMBL" id="FZOT01000028">
    <property type="protein sequence ID" value="SNT35448.1"/>
    <property type="molecule type" value="Genomic_DNA"/>
</dbReference>
<dbReference type="NCBIfam" id="NF005495">
    <property type="entry name" value="PRK07109.1"/>
    <property type="match status" value="1"/>
</dbReference>